<name>A0A6C0AHB9_9ZZZZ</name>
<protein>
    <submittedName>
        <fullName evidence="1">Uncharacterized protein</fullName>
    </submittedName>
</protein>
<accession>A0A6C0AHB9</accession>
<sequence>MSTILFSDPAVLGKTKDGDVDDIACILLLAQIFGPRLIVVICGDRFELFMKAVGETLHAVYGCTFIQEEQLDLQLQDKNTVYVHAPTQVSSAEWMERNREHISQIYRQGDDQSVNFKSSPEMRAVLTHNVTLYHTDETNFTIDFDVQVDQHLDGLARKIYRDYFEFAYRKKFGLAIHSEVLCERLYNDRPGNGILEYLPLIEQFPTIVLPDRLEQALLNTIHTTDESALRNVRNIVGILNMYCDYEVLIVDDKLPHMGNLKSLEDVAKWSGCPDIVKAFFEKARMKSTPLFDFASGYWSTMGRCPREELQRAVVSSLKQLHYDMLD</sequence>
<organism evidence="1">
    <name type="scientific">viral metagenome</name>
    <dbReference type="NCBI Taxonomy" id="1070528"/>
    <lineage>
        <taxon>unclassified sequences</taxon>
        <taxon>metagenomes</taxon>
        <taxon>organismal metagenomes</taxon>
    </lineage>
</organism>
<proteinExistence type="predicted"/>
<dbReference type="EMBL" id="MN740626">
    <property type="protein sequence ID" value="QHS79207.1"/>
    <property type="molecule type" value="Genomic_DNA"/>
</dbReference>
<reference evidence="1" key="1">
    <citation type="journal article" date="2020" name="Nature">
        <title>Giant virus diversity and host interactions through global metagenomics.</title>
        <authorList>
            <person name="Schulz F."/>
            <person name="Roux S."/>
            <person name="Paez-Espino D."/>
            <person name="Jungbluth S."/>
            <person name="Walsh D.A."/>
            <person name="Denef V.J."/>
            <person name="McMahon K.D."/>
            <person name="Konstantinidis K.T."/>
            <person name="Eloe-Fadrosh E.A."/>
            <person name="Kyrpides N.C."/>
            <person name="Woyke T."/>
        </authorList>
    </citation>
    <scope>NUCLEOTIDE SEQUENCE</scope>
    <source>
        <strain evidence="1">GVMAG-S-1035118-87</strain>
    </source>
</reference>
<evidence type="ECO:0000313" key="1">
    <source>
        <dbReference type="EMBL" id="QHS79207.1"/>
    </source>
</evidence>
<dbReference type="AlphaFoldDB" id="A0A6C0AHB9"/>